<dbReference type="NCBIfam" id="TIGR02937">
    <property type="entry name" value="sigma70-ECF"/>
    <property type="match status" value="1"/>
</dbReference>
<evidence type="ECO:0000259" key="5">
    <source>
        <dbReference type="Pfam" id="PF00140"/>
    </source>
</evidence>
<dbReference type="EMBL" id="JBHPBY010000442">
    <property type="protein sequence ID" value="MFC1853190.1"/>
    <property type="molecule type" value="Genomic_DNA"/>
</dbReference>
<keyword evidence="1" id="KW-0805">Transcription regulation</keyword>
<dbReference type="SUPFAM" id="SSF88946">
    <property type="entry name" value="Sigma2 domain of RNA polymerase sigma factors"/>
    <property type="match status" value="1"/>
</dbReference>
<dbReference type="InterPro" id="IPR013324">
    <property type="entry name" value="RNA_pol_sigma_r3/r4-like"/>
</dbReference>
<evidence type="ECO:0000256" key="1">
    <source>
        <dbReference type="ARBA" id="ARBA00023015"/>
    </source>
</evidence>
<dbReference type="Proteomes" id="UP001594351">
    <property type="component" value="Unassembled WGS sequence"/>
</dbReference>
<reference evidence="8 9" key="1">
    <citation type="submission" date="2024-09" db="EMBL/GenBank/DDBJ databases">
        <title>Laminarin stimulates single cell rates of sulfate reduction while oxygen inhibits transcriptomic activity in coastal marine sediment.</title>
        <authorList>
            <person name="Lindsay M."/>
            <person name="Orcutt B."/>
            <person name="Emerson D."/>
            <person name="Stepanauskas R."/>
            <person name="D'Angelo T."/>
        </authorList>
    </citation>
    <scope>NUCLEOTIDE SEQUENCE [LARGE SCALE GENOMIC DNA]</scope>
    <source>
        <strain evidence="8">SAG AM-311-K15</strain>
    </source>
</reference>
<dbReference type="PANTHER" id="PTHR30603">
    <property type="entry name" value="RNA POLYMERASE SIGMA FACTOR RPO"/>
    <property type="match status" value="1"/>
</dbReference>
<protein>
    <submittedName>
        <fullName evidence="8">RNA polymerase sigma factor RpoD/SigA</fullName>
    </submittedName>
</protein>
<feature type="domain" description="RNA polymerase sigma-70 region 2" evidence="6">
    <location>
        <begin position="52"/>
        <end position="112"/>
    </location>
</feature>
<feature type="domain" description="RNA polymerase sigma-70 region 4" evidence="7">
    <location>
        <begin position="221"/>
        <end position="274"/>
    </location>
</feature>
<accession>A0ABV6Z415</accession>
<dbReference type="InterPro" id="IPR013325">
    <property type="entry name" value="RNA_pol_sigma_r2"/>
</dbReference>
<keyword evidence="2" id="KW-0731">Sigma factor</keyword>
<keyword evidence="3" id="KW-0238">DNA-binding</keyword>
<evidence type="ECO:0000256" key="3">
    <source>
        <dbReference type="ARBA" id="ARBA00023125"/>
    </source>
</evidence>
<organism evidence="8 9">
    <name type="scientific">candidate division CSSED10-310 bacterium</name>
    <dbReference type="NCBI Taxonomy" id="2855610"/>
    <lineage>
        <taxon>Bacteria</taxon>
        <taxon>Bacteria division CSSED10-310</taxon>
    </lineage>
</organism>
<dbReference type="SUPFAM" id="SSF88659">
    <property type="entry name" value="Sigma3 and sigma4 domains of RNA polymerase sigma factors"/>
    <property type="match status" value="1"/>
</dbReference>
<dbReference type="InterPro" id="IPR009042">
    <property type="entry name" value="RNA_pol_sigma70_r1_2"/>
</dbReference>
<name>A0ABV6Z415_UNCC1</name>
<dbReference type="Pfam" id="PF00140">
    <property type="entry name" value="Sigma70_r1_2"/>
    <property type="match status" value="1"/>
</dbReference>
<evidence type="ECO:0000256" key="4">
    <source>
        <dbReference type="ARBA" id="ARBA00023163"/>
    </source>
</evidence>
<comment type="caution">
    <text evidence="8">The sequence shown here is derived from an EMBL/GenBank/DDBJ whole genome shotgun (WGS) entry which is preliminary data.</text>
</comment>
<dbReference type="Gene3D" id="1.20.140.160">
    <property type="match status" value="1"/>
</dbReference>
<feature type="domain" description="RNA polymerase sigma-70 region 1.2" evidence="5">
    <location>
        <begin position="16"/>
        <end position="47"/>
    </location>
</feature>
<evidence type="ECO:0000256" key="2">
    <source>
        <dbReference type="ARBA" id="ARBA00023082"/>
    </source>
</evidence>
<dbReference type="PRINTS" id="PR00046">
    <property type="entry name" value="SIGMA70FCT"/>
</dbReference>
<dbReference type="InterPro" id="IPR007627">
    <property type="entry name" value="RNA_pol_sigma70_r2"/>
</dbReference>
<proteinExistence type="predicted"/>
<keyword evidence="4" id="KW-0804">Transcription</keyword>
<dbReference type="PANTHER" id="PTHR30603:SF47">
    <property type="entry name" value="RNA POLYMERASE SIGMA FACTOR SIGD, CHLOROPLASTIC"/>
    <property type="match status" value="1"/>
</dbReference>
<evidence type="ECO:0000313" key="8">
    <source>
        <dbReference type="EMBL" id="MFC1853190.1"/>
    </source>
</evidence>
<dbReference type="Pfam" id="PF04545">
    <property type="entry name" value="Sigma70_r4"/>
    <property type="match status" value="1"/>
</dbReference>
<dbReference type="InterPro" id="IPR000943">
    <property type="entry name" value="RNA_pol_sigma70"/>
</dbReference>
<evidence type="ECO:0000259" key="7">
    <source>
        <dbReference type="Pfam" id="PF04545"/>
    </source>
</evidence>
<dbReference type="InterPro" id="IPR050239">
    <property type="entry name" value="Sigma-70_RNA_pol_init_factors"/>
</dbReference>
<sequence length="279" mass="32354">MTNNTFAHHRENGNTLALYLKDIRKIPRISREEEVNLGRKIQKGDDEAKERLIKGNLRLVVHVARQFYCQRLTFLDLINEGNLGLITAAGHYNPDLGTQFASYASWWIKNNITLAIYHHDYVVKLPPKRAKMLRRIKDTDHFLTRKLADHPSLSVIAAALNEEETLVADVIRSSNPSLSLETTYLFNDNETINLKSFLTYQKDFEEHITKLILMRDIRRLLKFLSPMEAEVIQARYCLDGEGDRATLKSIGERFNLTKERIRQIEEKAKSRLRELVCCS</sequence>
<dbReference type="Pfam" id="PF04542">
    <property type="entry name" value="Sigma70_r2"/>
    <property type="match status" value="1"/>
</dbReference>
<gene>
    <name evidence="8" type="ORF">ACFL27_23580</name>
</gene>
<dbReference type="InterPro" id="IPR007630">
    <property type="entry name" value="RNA_pol_sigma70_r4"/>
</dbReference>
<dbReference type="InterPro" id="IPR014284">
    <property type="entry name" value="RNA_pol_sigma-70_dom"/>
</dbReference>
<dbReference type="Gene3D" id="1.10.601.10">
    <property type="entry name" value="RNA Polymerase Primary Sigma Factor"/>
    <property type="match status" value="1"/>
</dbReference>
<keyword evidence="9" id="KW-1185">Reference proteome</keyword>
<evidence type="ECO:0000259" key="6">
    <source>
        <dbReference type="Pfam" id="PF04542"/>
    </source>
</evidence>
<evidence type="ECO:0000313" key="9">
    <source>
        <dbReference type="Proteomes" id="UP001594351"/>
    </source>
</evidence>